<protein>
    <recommendedName>
        <fullName evidence="1">Spore protein YkvP/CgeB glycosyl transferase-like domain-containing protein</fullName>
    </recommendedName>
</protein>
<sequence length="350" mass="40018">MTPTPLRILYVADFHRTKYQIKFFSVQRKLSNGFIRLGHNVVQFSDRDVARESSMLGSSKLGSRKMNATLIRSARTYQPHIIFFGHADLIEEDTYFALRETCKDVRLAQINVDATFRQKTMKAFSQRSAVVDASFLTTADKREIGAIEPKPQNVFYIPNPVDDSIETGKAFNFSRENLNLDLLFLGTGIETREQQINFLEDKLPQDVRRSFSGGLRSSPRFSGLEFLKMIESSAQNLNIPLNHTRPEAFLYSSDRVALLLGQGTLTHTSCHSRLEQLYDDGIVVYETLDNLVENIIRLTADDKQRQATAEKGWRIAHSRTNSTRVAKYMIERVLAEQPSEQYEWPIEALV</sequence>
<proteinExistence type="predicted"/>
<evidence type="ECO:0000259" key="1">
    <source>
        <dbReference type="Pfam" id="PF13524"/>
    </source>
</evidence>
<accession>A0ABS4E410</accession>
<organism evidence="2 3">
    <name type="scientific">Rhizobium halophytocola</name>
    <dbReference type="NCBI Taxonomy" id="735519"/>
    <lineage>
        <taxon>Bacteria</taxon>
        <taxon>Pseudomonadati</taxon>
        <taxon>Pseudomonadota</taxon>
        <taxon>Alphaproteobacteria</taxon>
        <taxon>Hyphomicrobiales</taxon>
        <taxon>Rhizobiaceae</taxon>
        <taxon>Rhizobium/Agrobacterium group</taxon>
        <taxon>Rhizobium</taxon>
    </lineage>
</organism>
<dbReference type="Pfam" id="PF13524">
    <property type="entry name" value="Glyco_trans_1_2"/>
    <property type="match status" value="1"/>
</dbReference>
<reference evidence="2 3" key="1">
    <citation type="submission" date="2021-03" db="EMBL/GenBank/DDBJ databases">
        <title>Genomic Encyclopedia of Type Strains, Phase IV (KMG-IV): sequencing the most valuable type-strain genomes for metagenomic binning, comparative biology and taxonomic classification.</title>
        <authorList>
            <person name="Goeker M."/>
        </authorList>
    </citation>
    <scope>NUCLEOTIDE SEQUENCE [LARGE SCALE GENOMIC DNA]</scope>
    <source>
        <strain evidence="2 3">DSM 21600</strain>
    </source>
</reference>
<evidence type="ECO:0000313" key="3">
    <source>
        <dbReference type="Proteomes" id="UP000759443"/>
    </source>
</evidence>
<evidence type="ECO:0000313" key="2">
    <source>
        <dbReference type="EMBL" id="MBP1852647.1"/>
    </source>
</evidence>
<keyword evidence="3" id="KW-1185">Reference proteome</keyword>
<comment type="caution">
    <text evidence="2">The sequence shown here is derived from an EMBL/GenBank/DDBJ whole genome shotgun (WGS) entry which is preliminary data.</text>
</comment>
<dbReference type="RefSeq" id="WP_209947650.1">
    <property type="nucleotide sequence ID" value="NZ_JAGGJU010000012.1"/>
</dbReference>
<name>A0ABS4E410_9HYPH</name>
<dbReference type="EMBL" id="JAGGJU010000012">
    <property type="protein sequence ID" value="MBP1852647.1"/>
    <property type="molecule type" value="Genomic_DNA"/>
</dbReference>
<dbReference type="Proteomes" id="UP000759443">
    <property type="component" value="Unassembled WGS sequence"/>
</dbReference>
<dbReference type="InterPro" id="IPR055259">
    <property type="entry name" value="YkvP/CgeB_Glyco_trans-like"/>
</dbReference>
<feature type="domain" description="Spore protein YkvP/CgeB glycosyl transferase-like" evidence="1">
    <location>
        <begin position="217"/>
        <end position="329"/>
    </location>
</feature>
<gene>
    <name evidence="2" type="ORF">J2Z17_004105</name>
</gene>